<name>A0A644XIY0_9ZZZZ</name>
<accession>A0A644XIY0</accession>
<dbReference type="Gene3D" id="3.90.1640.10">
    <property type="entry name" value="inorganic pyrophosphatase (n-terminal core)"/>
    <property type="match status" value="1"/>
</dbReference>
<dbReference type="SUPFAM" id="SSF64182">
    <property type="entry name" value="DHH phosphoesterases"/>
    <property type="match status" value="1"/>
</dbReference>
<feature type="domain" description="DHHA1" evidence="2">
    <location>
        <begin position="244"/>
        <end position="323"/>
    </location>
</feature>
<dbReference type="AlphaFoldDB" id="A0A644XIY0"/>
<dbReference type="PANTHER" id="PTHR47618:SF1">
    <property type="entry name" value="BIFUNCTIONAL OLIGORIBONUCLEASE AND PAP PHOSPHATASE NRNA"/>
    <property type="match status" value="1"/>
</dbReference>
<dbReference type="InterPro" id="IPR051319">
    <property type="entry name" value="Oligoribo/pAp-PDE_c-di-AMP_PDE"/>
</dbReference>
<feature type="domain" description="DDH" evidence="1">
    <location>
        <begin position="32"/>
        <end position="167"/>
    </location>
</feature>
<comment type="caution">
    <text evidence="3">The sequence shown here is derived from an EMBL/GenBank/DDBJ whole genome shotgun (WGS) entry which is preliminary data.</text>
</comment>
<dbReference type="PANTHER" id="PTHR47618">
    <property type="entry name" value="BIFUNCTIONAL OLIGORIBONUCLEASE AND PAP PHOSPHATASE NRNA"/>
    <property type="match status" value="1"/>
</dbReference>
<dbReference type="InterPro" id="IPR001667">
    <property type="entry name" value="DDH_dom"/>
</dbReference>
<evidence type="ECO:0000259" key="2">
    <source>
        <dbReference type="Pfam" id="PF02272"/>
    </source>
</evidence>
<proteinExistence type="predicted"/>
<dbReference type="Pfam" id="PF02272">
    <property type="entry name" value="DHHA1"/>
    <property type="match status" value="1"/>
</dbReference>
<reference evidence="3" key="1">
    <citation type="submission" date="2019-08" db="EMBL/GenBank/DDBJ databases">
        <authorList>
            <person name="Kucharzyk K."/>
            <person name="Murdoch R.W."/>
            <person name="Higgins S."/>
            <person name="Loffler F."/>
        </authorList>
    </citation>
    <scope>NUCLEOTIDE SEQUENCE</scope>
</reference>
<dbReference type="EMBL" id="VSSQ01002217">
    <property type="protein sequence ID" value="MPM14054.1"/>
    <property type="molecule type" value="Genomic_DNA"/>
</dbReference>
<keyword evidence="3" id="KW-0378">Hydrolase</keyword>
<dbReference type="GO" id="GO:0003676">
    <property type="term" value="F:nucleic acid binding"/>
    <property type="evidence" value="ECO:0007669"/>
    <property type="project" value="InterPro"/>
</dbReference>
<dbReference type="EC" id="3.1.-.-" evidence="3"/>
<dbReference type="InterPro" id="IPR003156">
    <property type="entry name" value="DHHA1_dom"/>
</dbReference>
<evidence type="ECO:0000259" key="1">
    <source>
        <dbReference type="Pfam" id="PF01368"/>
    </source>
</evidence>
<sequence length="334" mass="36193">MTNTISIGFHGPEPLEPILKAVEFMKTHDDYLILCHRKPDGDTVGSAFALREALRQMGKRAQVGCADTITKRYDLITGGERSPVLDFEPAHYITVDIASEGLLGEQYAHLAEKTDVLIDHHPSCSRFGKINVVYPSTSAAAEVVWHVIKHMPVEMTLSMASCVYVGISTDTGCFKYSNTSPSCLRLAAEIAEMGLDLSAINYQLFMVKSAARLAMEAKVIETARMFHDGRISVGVMTMKDRAVFGATEDDVDDLGSMMRGIEGVEVGLLLKEEPDGTYKVSLRSNAQVNVSKVAEEFGGGGHRRAAGCTIKGSLDEAISALVKAVMRGFPASAR</sequence>
<gene>
    <name evidence="3" type="primary">nrnA_17</name>
    <name evidence="3" type="ORF">SDC9_60414</name>
</gene>
<dbReference type="GO" id="GO:0016787">
    <property type="term" value="F:hydrolase activity"/>
    <property type="evidence" value="ECO:0007669"/>
    <property type="project" value="UniProtKB-KW"/>
</dbReference>
<protein>
    <submittedName>
        <fullName evidence="3">Bifunctional oligoribonuclease and PAP phosphatase NrnA</fullName>
        <ecNumber evidence="3">3.1.-.-</ecNumber>
    </submittedName>
</protein>
<dbReference type="InterPro" id="IPR038763">
    <property type="entry name" value="DHH_sf"/>
</dbReference>
<dbReference type="Gene3D" id="3.10.310.30">
    <property type="match status" value="1"/>
</dbReference>
<dbReference type="Pfam" id="PF01368">
    <property type="entry name" value="DHH"/>
    <property type="match status" value="1"/>
</dbReference>
<organism evidence="3">
    <name type="scientific">bioreactor metagenome</name>
    <dbReference type="NCBI Taxonomy" id="1076179"/>
    <lineage>
        <taxon>unclassified sequences</taxon>
        <taxon>metagenomes</taxon>
        <taxon>ecological metagenomes</taxon>
    </lineage>
</organism>
<evidence type="ECO:0000313" key="3">
    <source>
        <dbReference type="EMBL" id="MPM14054.1"/>
    </source>
</evidence>